<dbReference type="EMBL" id="JACEEZ010006965">
    <property type="protein sequence ID" value="KAG0724415.1"/>
    <property type="molecule type" value="Genomic_DNA"/>
</dbReference>
<dbReference type="OrthoDB" id="2415936at2759"/>
<dbReference type="SMART" id="SM00757">
    <property type="entry name" value="CRA"/>
    <property type="match status" value="1"/>
</dbReference>
<dbReference type="Pfam" id="PF08513">
    <property type="entry name" value="LisH"/>
    <property type="match status" value="1"/>
</dbReference>
<dbReference type="InterPro" id="IPR006595">
    <property type="entry name" value="CTLH_C"/>
</dbReference>
<gene>
    <name evidence="4" type="ORF">GWK47_040623</name>
</gene>
<dbReference type="PANTHER" id="PTHR12864">
    <property type="entry name" value="RAN BINDING PROTEIN 9-RELATED"/>
    <property type="match status" value="1"/>
</dbReference>
<feature type="compositionally biased region" description="Low complexity" evidence="1">
    <location>
        <begin position="160"/>
        <end position="177"/>
    </location>
</feature>
<comment type="caution">
    <text evidence="4">The sequence shown here is derived from an EMBL/GenBank/DDBJ whole genome shotgun (WGS) entry which is preliminary data.</text>
</comment>
<organism evidence="4 5">
    <name type="scientific">Chionoecetes opilio</name>
    <name type="common">Atlantic snow crab</name>
    <name type="synonym">Cancer opilio</name>
    <dbReference type="NCBI Taxonomy" id="41210"/>
    <lineage>
        <taxon>Eukaryota</taxon>
        <taxon>Metazoa</taxon>
        <taxon>Ecdysozoa</taxon>
        <taxon>Arthropoda</taxon>
        <taxon>Crustacea</taxon>
        <taxon>Multicrustacea</taxon>
        <taxon>Malacostraca</taxon>
        <taxon>Eumalacostraca</taxon>
        <taxon>Eucarida</taxon>
        <taxon>Decapoda</taxon>
        <taxon>Pleocyemata</taxon>
        <taxon>Brachyura</taxon>
        <taxon>Eubrachyura</taxon>
        <taxon>Majoidea</taxon>
        <taxon>Majidae</taxon>
        <taxon>Chionoecetes</taxon>
    </lineage>
</organism>
<evidence type="ECO:0000313" key="5">
    <source>
        <dbReference type="Proteomes" id="UP000770661"/>
    </source>
</evidence>
<evidence type="ECO:0000256" key="1">
    <source>
        <dbReference type="SAM" id="MobiDB-lite"/>
    </source>
</evidence>
<dbReference type="AlphaFoldDB" id="A0A8J4YQ33"/>
<proteinExistence type="predicted"/>
<dbReference type="Pfam" id="PF10607">
    <property type="entry name" value="CTLH"/>
    <property type="match status" value="1"/>
</dbReference>
<sequence>MRTINTIKITEDDMNEIEMKSNVYVYPLSEGFQGVSLVAEDGSGRNHTAWFPMSPQPQHDHCSTGVKEWVEMKMGAQIQPKSNSFILYFWLRYGGCIKACYGSSTEARSLRSLSVVGQSYFIWRDTTPTSASCMVRRLSPSTTPVTEPYCQNLPPQGQVTSPPTTTHHPPQRPASSTSPPPVTPTSSASTPDRGSSVVGWVVGVVVVVAMAVVVTGVVVCQISRRRRSVVPPQPHDHHNCLRASADRRRLTPPSTLTSHATHTGQEFMRTNVDSDTDHSGTTEGLKAMDTAEWLEETGKMHIHRADMNKLIMNYLVMEGFKEAAEKFSIEANIKPPMDLDQLDERIRIRTAIQNGQFQEAMRMVTALHPEILDDNSQLYFHLQQQVLIELIREGRVEEAVVYAQDHLAERGQRDPSILNELERTLALLAFDQPDTSPFGDLLHPSHRQKVASELNAAILRAQNQEETTPLLAELLKLLLWAQDELNKKKVQYPFMTDLIKGQIEEPKKLYMTPSPSGDRARVGLREVWSRLE</sequence>
<feature type="region of interest" description="Disordered" evidence="1">
    <location>
        <begin position="226"/>
        <end position="265"/>
    </location>
</feature>
<dbReference type="PROSITE" id="PS50897">
    <property type="entry name" value="CTLH"/>
    <property type="match status" value="1"/>
</dbReference>
<name>A0A8J4YQ33_CHIOP</name>
<dbReference type="InterPro" id="IPR050618">
    <property type="entry name" value="Ubq-SigPath_Reg"/>
</dbReference>
<dbReference type="Proteomes" id="UP000770661">
    <property type="component" value="Unassembled WGS sequence"/>
</dbReference>
<protein>
    <submittedName>
        <fullName evidence="4">Glucose-induced degradation protein 8</fullName>
    </submittedName>
</protein>
<feature type="compositionally biased region" description="Polar residues" evidence="1">
    <location>
        <begin position="252"/>
        <end position="264"/>
    </location>
</feature>
<evidence type="ECO:0000259" key="3">
    <source>
        <dbReference type="PROSITE" id="PS50897"/>
    </source>
</evidence>
<evidence type="ECO:0000256" key="2">
    <source>
        <dbReference type="SAM" id="Phobius"/>
    </source>
</evidence>
<dbReference type="SMART" id="SM00668">
    <property type="entry name" value="CTLH"/>
    <property type="match status" value="1"/>
</dbReference>
<reference evidence="4" key="1">
    <citation type="submission" date="2020-07" db="EMBL/GenBank/DDBJ databases">
        <title>The High-quality genome of the commercially important snow crab, Chionoecetes opilio.</title>
        <authorList>
            <person name="Jeong J.-H."/>
            <person name="Ryu S."/>
        </authorList>
    </citation>
    <scope>NUCLEOTIDE SEQUENCE</scope>
    <source>
        <strain evidence="4">MADBK_172401_WGS</strain>
        <tissue evidence="4">Digestive gland</tissue>
    </source>
</reference>
<feature type="region of interest" description="Disordered" evidence="1">
    <location>
        <begin position="144"/>
        <end position="194"/>
    </location>
</feature>
<dbReference type="InterPro" id="IPR024964">
    <property type="entry name" value="CTLH/CRA"/>
</dbReference>
<feature type="transmembrane region" description="Helical" evidence="2">
    <location>
        <begin position="197"/>
        <end position="219"/>
    </location>
</feature>
<keyword evidence="2" id="KW-0472">Membrane</keyword>
<dbReference type="PROSITE" id="PS50896">
    <property type="entry name" value="LISH"/>
    <property type="match status" value="1"/>
</dbReference>
<feature type="domain" description="CTLH" evidence="3">
    <location>
        <begin position="341"/>
        <end position="398"/>
    </location>
</feature>
<accession>A0A8J4YQ33</accession>
<dbReference type="InterPro" id="IPR006594">
    <property type="entry name" value="LisH"/>
</dbReference>
<keyword evidence="2" id="KW-1133">Transmembrane helix</keyword>
<keyword evidence="2" id="KW-0812">Transmembrane</keyword>
<feature type="compositionally biased region" description="Basic and acidic residues" evidence="1">
    <location>
        <begin position="234"/>
        <end position="249"/>
    </location>
</feature>
<feature type="compositionally biased region" description="Low complexity" evidence="1">
    <location>
        <begin position="184"/>
        <end position="194"/>
    </location>
</feature>
<dbReference type="InterPro" id="IPR013144">
    <property type="entry name" value="CRA_dom"/>
</dbReference>
<evidence type="ECO:0000313" key="4">
    <source>
        <dbReference type="EMBL" id="KAG0724415.1"/>
    </source>
</evidence>
<keyword evidence="5" id="KW-1185">Reference proteome</keyword>
<dbReference type="SMART" id="SM00667">
    <property type="entry name" value="LisH"/>
    <property type="match status" value="1"/>
</dbReference>